<dbReference type="Proteomes" id="UP001162087">
    <property type="component" value="Chromosome 3"/>
</dbReference>
<protein>
    <submittedName>
        <fullName evidence="1">Uncharacterized protein</fullName>
    </submittedName>
</protein>
<sequence length="97" mass="10368">MSEQAKLQEPAKSTSSNDSIKNGSAVSTILDAKWDIVMSNMLVKTAMGFGVGVFTSVLFFKRRAFPVWLGIGFGVGRGYAEGDAIFRSSAGLRSSKV</sequence>
<dbReference type="PANTHER" id="PTHR21304:SF0">
    <property type="entry name" value="MICOS COMPLEX SUBUNIT MIC10"/>
    <property type="match status" value="1"/>
</dbReference>
<dbReference type="GO" id="GO:0061617">
    <property type="term" value="C:MICOS complex"/>
    <property type="evidence" value="ECO:0007669"/>
    <property type="project" value="UniProtKB-UniRule"/>
</dbReference>
<dbReference type="Pfam" id="PF04418">
    <property type="entry name" value="DUF543"/>
    <property type="match status" value="1"/>
</dbReference>
<keyword evidence="2" id="KW-1185">Reference proteome</keyword>
<name>A0AA35JED1_SACK1</name>
<reference evidence="1" key="1">
    <citation type="submission" date="2022-10" db="EMBL/GenBank/DDBJ databases">
        <authorList>
            <person name="Byrne P K."/>
        </authorList>
    </citation>
    <scope>NUCLEOTIDE SEQUENCE</scope>
    <source>
        <strain evidence="1">IFO1802</strain>
    </source>
</reference>
<evidence type="ECO:0000313" key="1">
    <source>
        <dbReference type="EMBL" id="CAI4056365.1"/>
    </source>
</evidence>
<dbReference type="OrthoDB" id="1916310at2759"/>
<dbReference type="EMBL" id="OX365898">
    <property type="protein sequence ID" value="CAI4056365.1"/>
    <property type="molecule type" value="Genomic_DNA"/>
</dbReference>
<gene>
    <name evidence="1" type="primary">SKDI03G0150</name>
    <name evidence="1" type="ORF">SKDI_03G0150</name>
</gene>
<dbReference type="InterPro" id="IPR007512">
    <property type="entry name" value="Mic10"/>
</dbReference>
<accession>A0AA35JED1</accession>
<evidence type="ECO:0000313" key="2">
    <source>
        <dbReference type="Proteomes" id="UP001162087"/>
    </source>
</evidence>
<dbReference type="PANTHER" id="PTHR21304">
    <property type="entry name" value="MICOS COMPLEX SUBUNIT MIC10"/>
    <property type="match status" value="1"/>
</dbReference>
<proteinExistence type="predicted"/>
<organism evidence="1 2">
    <name type="scientific">Saccharomyces kudriavzevii (strain ATCC MYA-4449 / AS 2.2408 / CBS 8840 / NBRC 1802 / NCYC 2889)</name>
    <name type="common">Yeast</name>
    <dbReference type="NCBI Taxonomy" id="226230"/>
    <lineage>
        <taxon>Eukaryota</taxon>
        <taxon>Fungi</taxon>
        <taxon>Dikarya</taxon>
        <taxon>Ascomycota</taxon>
        <taxon>Saccharomycotina</taxon>
        <taxon>Saccharomycetes</taxon>
        <taxon>Saccharomycetales</taxon>
        <taxon>Saccharomycetaceae</taxon>
        <taxon>Saccharomyces</taxon>
    </lineage>
</organism>